<dbReference type="SUPFAM" id="SSF52172">
    <property type="entry name" value="CheY-like"/>
    <property type="match status" value="1"/>
</dbReference>
<dbReference type="InterPro" id="IPR003607">
    <property type="entry name" value="HD/PDEase_dom"/>
</dbReference>
<dbReference type="InterPro" id="IPR011006">
    <property type="entry name" value="CheY-like_superfamily"/>
</dbReference>
<dbReference type="InterPro" id="IPR037522">
    <property type="entry name" value="HD_GYP_dom"/>
</dbReference>
<dbReference type="Gene3D" id="1.10.3210.10">
    <property type="entry name" value="Hypothetical protein af1432"/>
    <property type="match status" value="1"/>
</dbReference>
<name>A0ABR5AI06_9BACL</name>
<dbReference type="EMBL" id="JXAK01000020">
    <property type="protein sequence ID" value="KIL40478.1"/>
    <property type="molecule type" value="Genomic_DNA"/>
</dbReference>
<protein>
    <submittedName>
        <fullName evidence="4">Uncharacterized protein</fullName>
    </submittedName>
</protein>
<dbReference type="InterPro" id="IPR021800">
    <property type="entry name" value="DUF3369"/>
</dbReference>
<feature type="domain" description="Response regulatory" evidence="2">
    <location>
        <begin position="31"/>
        <end position="155"/>
    </location>
</feature>
<evidence type="ECO:0000313" key="4">
    <source>
        <dbReference type="EMBL" id="KIL40478.1"/>
    </source>
</evidence>
<accession>A0ABR5AI06</accession>
<dbReference type="PANTHER" id="PTHR45228:SF9">
    <property type="entry name" value="3'3'-CGAMP-SPECIFIC PHOSPHODIESTERASE 2"/>
    <property type="match status" value="1"/>
</dbReference>
<gene>
    <name evidence="4" type="ORF">SD70_12910</name>
</gene>
<evidence type="ECO:0000256" key="1">
    <source>
        <dbReference type="PROSITE-ProRule" id="PRU00169"/>
    </source>
</evidence>
<dbReference type="PROSITE" id="PS50110">
    <property type="entry name" value="RESPONSE_REGULATORY"/>
    <property type="match status" value="1"/>
</dbReference>
<dbReference type="SUPFAM" id="SSF109604">
    <property type="entry name" value="HD-domain/PDEase-like"/>
    <property type="match status" value="1"/>
</dbReference>
<evidence type="ECO:0000259" key="2">
    <source>
        <dbReference type="PROSITE" id="PS50110"/>
    </source>
</evidence>
<dbReference type="SMART" id="SM00471">
    <property type="entry name" value="HDc"/>
    <property type="match status" value="1"/>
</dbReference>
<feature type="domain" description="HD-GYP" evidence="3">
    <location>
        <begin position="319"/>
        <end position="516"/>
    </location>
</feature>
<dbReference type="CDD" id="cd00077">
    <property type="entry name" value="HDc"/>
    <property type="match status" value="1"/>
</dbReference>
<dbReference type="Gene3D" id="3.40.50.2300">
    <property type="match status" value="1"/>
</dbReference>
<comment type="caution">
    <text evidence="4">The sequence shown here is derived from an EMBL/GenBank/DDBJ whole genome shotgun (WGS) entry which is preliminary data.</text>
</comment>
<dbReference type="RefSeq" id="WP_041047974.1">
    <property type="nucleotide sequence ID" value="NZ_JXAK01000020.1"/>
</dbReference>
<dbReference type="InterPro" id="IPR001789">
    <property type="entry name" value="Sig_transdc_resp-reg_receiver"/>
</dbReference>
<sequence length="520" mass="59375">MVNDGQEDLLTFAAEDQGSVDENRQETEKWKVIIVDDEQEVHHLTKMVLNDFEFDGKRLEFVSAYSEQEAYRLIADHPDTAIVLLDVVMDRDDSGLKIVKYIREQLKYNAVRIILRTGQPGQAPERLVISNYDINDYKEKTELTTQKLFTTMMAALRSYRDIIVIENNKIGLERIIKSSAALFELQSMKKFASGVLTQLTSILNLHKNALHCNSFAVAKGQEEIYVLAATGDYSVGGNEKIQDIVPPHVLRTIEEAFREKKSNFFDNHFVCYFQSKTGMENVIYFEGGSKLNEWNRYLIEIYCSNVSVAFENIYLNEEVEHTQKEIIFTLGEIVETRSKETGYHVKRVAEYSKLLALKYGLPEEEAELIRLASSMHDVGKVAIPDAILTKPGQLTAEEFDIIRTHTNIGYAMLNHSDRKIIKAAAIIAHQHHEKYNGQGYPKGLAGGQIHIYGRIAALADVFDALGSDRVYKKAWPLEEIVDFIKKESGQHFDPDLVDIFLRNLPEFLSIRERYSDAKTF</sequence>
<dbReference type="Proteomes" id="UP000031967">
    <property type="component" value="Unassembled WGS sequence"/>
</dbReference>
<dbReference type="PROSITE" id="PS51832">
    <property type="entry name" value="HD_GYP"/>
    <property type="match status" value="1"/>
</dbReference>
<dbReference type="InterPro" id="IPR052020">
    <property type="entry name" value="Cyclic_di-GMP/3'3'-cGAMP_PDE"/>
</dbReference>
<keyword evidence="1" id="KW-0597">Phosphoprotein</keyword>
<evidence type="ECO:0000259" key="3">
    <source>
        <dbReference type="PROSITE" id="PS51832"/>
    </source>
</evidence>
<dbReference type="Pfam" id="PF11849">
    <property type="entry name" value="DUF3369"/>
    <property type="match status" value="1"/>
</dbReference>
<keyword evidence="5" id="KW-1185">Reference proteome</keyword>
<feature type="modified residue" description="4-aspartylphosphate" evidence="1">
    <location>
        <position position="86"/>
    </location>
</feature>
<organism evidence="4 5">
    <name type="scientific">Gordoniibacillus kamchatkensis</name>
    <dbReference type="NCBI Taxonomy" id="1590651"/>
    <lineage>
        <taxon>Bacteria</taxon>
        <taxon>Bacillati</taxon>
        <taxon>Bacillota</taxon>
        <taxon>Bacilli</taxon>
        <taxon>Bacillales</taxon>
        <taxon>Paenibacillaceae</taxon>
        <taxon>Gordoniibacillus</taxon>
    </lineage>
</organism>
<dbReference type="PANTHER" id="PTHR45228">
    <property type="entry name" value="CYCLIC DI-GMP PHOSPHODIESTERASE TM_0186-RELATED"/>
    <property type="match status" value="1"/>
</dbReference>
<evidence type="ECO:0000313" key="5">
    <source>
        <dbReference type="Proteomes" id="UP000031967"/>
    </source>
</evidence>
<dbReference type="Pfam" id="PF13487">
    <property type="entry name" value="HD_5"/>
    <property type="match status" value="1"/>
</dbReference>
<reference evidence="4 5" key="1">
    <citation type="submission" date="2014-12" db="EMBL/GenBank/DDBJ databases">
        <title>Draft genome sequence of Paenibacillus kamchatkensis strain B-2647.</title>
        <authorList>
            <person name="Karlyshev A.V."/>
            <person name="Kudryashova E.B."/>
        </authorList>
    </citation>
    <scope>NUCLEOTIDE SEQUENCE [LARGE SCALE GENOMIC DNA]</scope>
    <source>
        <strain evidence="4 5">VKM B-2647</strain>
    </source>
</reference>
<proteinExistence type="predicted"/>